<comment type="caution">
    <text evidence="2">The sequence shown here is derived from an EMBL/GenBank/DDBJ whole genome shotgun (WGS) entry which is preliminary data.</text>
</comment>
<gene>
    <name evidence="2" type="ORF">CFAM422_001198</name>
</gene>
<feature type="compositionally biased region" description="Low complexity" evidence="1">
    <location>
        <begin position="78"/>
        <end position="87"/>
    </location>
</feature>
<dbReference type="AlphaFoldDB" id="A0A9P4XPP1"/>
<feature type="region of interest" description="Disordered" evidence="1">
    <location>
        <begin position="16"/>
        <end position="105"/>
    </location>
</feature>
<protein>
    <submittedName>
        <fullName evidence="2">Uncharacterized protein</fullName>
    </submittedName>
</protein>
<evidence type="ECO:0000313" key="3">
    <source>
        <dbReference type="Proteomes" id="UP000801864"/>
    </source>
</evidence>
<dbReference type="Proteomes" id="UP000801864">
    <property type="component" value="Unassembled WGS sequence"/>
</dbReference>
<dbReference type="EMBL" id="QLNT01000002">
    <property type="protein sequence ID" value="KAF3075982.1"/>
    <property type="molecule type" value="Genomic_DNA"/>
</dbReference>
<proteinExistence type="predicted"/>
<feature type="compositionally biased region" description="Basic and acidic residues" evidence="1">
    <location>
        <begin position="30"/>
        <end position="44"/>
    </location>
</feature>
<evidence type="ECO:0000313" key="2">
    <source>
        <dbReference type="EMBL" id="KAF3075982.1"/>
    </source>
</evidence>
<sequence length="105" mass="11690">MAMLMEEYDECWAAAKTNTKAPLNVPSVEAKGECEGESVGERRCKGAGGEAEAKQREERPRKSRSRRRKEESQKPEVRAGAGERAGAFKLGQEHRQERGQAQMQA</sequence>
<name>A0A9P4XPP1_9HYPO</name>
<evidence type="ECO:0000256" key="1">
    <source>
        <dbReference type="SAM" id="MobiDB-lite"/>
    </source>
</evidence>
<reference evidence="2 3" key="1">
    <citation type="submission" date="2018-06" db="EMBL/GenBank/DDBJ databases">
        <title>Genome analysis of cellulolytic fungus Trichoderma lentiforme CFAM-422.</title>
        <authorList>
            <person name="Steindorff A.S."/>
            <person name="Formighieri E.F."/>
            <person name="Midorikawa G.E.O."/>
            <person name="Tamietti M.S."/>
            <person name="Ramos E.Z."/>
            <person name="Silva A.S."/>
            <person name="Bon E.P.S."/>
            <person name="Mendes T.D."/>
            <person name="Damaso M.C.T."/>
            <person name="Favaro L.C.L."/>
        </authorList>
    </citation>
    <scope>NUCLEOTIDE SEQUENCE [LARGE SCALE GENOMIC DNA]</scope>
    <source>
        <strain evidence="2 3">CFAM-422</strain>
    </source>
</reference>
<keyword evidence="3" id="KW-1185">Reference proteome</keyword>
<accession>A0A9P4XPP1</accession>
<organism evidence="2 3">
    <name type="scientific">Trichoderma lentiforme</name>
    <dbReference type="NCBI Taxonomy" id="1567552"/>
    <lineage>
        <taxon>Eukaryota</taxon>
        <taxon>Fungi</taxon>
        <taxon>Dikarya</taxon>
        <taxon>Ascomycota</taxon>
        <taxon>Pezizomycotina</taxon>
        <taxon>Sordariomycetes</taxon>
        <taxon>Hypocreomycetidae</taxon>
        <taxon>Hypocreales</taxon>
        <taxon>Hypocreaceae</taxon>
        <taxon>Trichoderma</taxon>
    </lineage>
</organism>
<feature type="compositionally biased region" description="Basic and acidic residues" evidence="1">
    <location>
        <begin position="51"/>
        <end position="60"/>
    </location>
</feature>
<feature type="compositionally biased region" description="Basic and acidic residues" evidence="1">
    <location>
        <begin position="68"/>
        <end position="77"/>
    </location>
</feature>